<organism evidence="1 2">
    <name type="scientific">Paenibacillus contaminans</name>
    <dbReference type="NCBI Taxonomy" id="450362"/>
    <lineage>
        <taxon>Bacteria</taxon>
        <taxon>Bacillati</taxon>
        <taxon>Bacillota</taxon>
        <taxon>Bacilli</taxon>
        <taxon>Bacillales</taxon>
        <taxon>Paenibacillaceae</taxon>
        <taxon>Paenibacillus</taxon>
    </lineage>
</organism>
<evidence type="ECO:0000313" key="1">
    <source>
        <dbReference type="EMBL" id="RAV20179.1"/>
    </source>
</evidence>
<dbReference type="OrthoDB" id="177802at2"/>
<evidence type="ECO:0000313" key="2">
    <source>
        <dbReference type="Proteomes" id="UP000250369"/>
    </source>
</evidence>
<comment type="caution">
    <text evidence="1">The sequence shown here is derived from an EMBL/GenBank/DDBJ whole genome shotgun (WGS) entry which is preliminary data.</text>
</comment>
<proteinExistence type="predicted"/>
<reference evidence="1 2" key="1">
    <citation type="journal article" date="2009" name="Int. J. Syst. Evol. Microbiol.">
        <title>Paenibacillus contaminans sp. nov., isolated from a contaminated laboratory plate.</title>
        <authorList>
            <person name="Chou J.H."/>
            <person name="Lee J.H."/>
            <person name="Lin M.C."/>
            <person name="Chang P.S."/>
            <person name="Arun A.B."/>
            <person name="Young C.C."/>
            <person name="Chen W.M."/>
        </authorList>
    </citation>
    <scope>NUCLEOTIDE SEQUENCE [LARGE SCALE GENOMIC DNA]</scope>
    <source>
        <strain evidence="1 2">CKOBP-6</strain>
    </source>
</reference>
<dbReference type="AlphaFoldDB" id="A0A329MK01"/>
<dbReference type="RefSeq" id="WP_113032076.1">
    <property type="nucleotide sequence ID" value="NZ_QMFB01000009.1"/>
</dbReference>
<accession>A0A329MK01</accession>
<dbReference type="SUPFAM" id="SSF75005">
    <property type="entry name" value="Arabinanase/levansucrase/invertase"/>
    <property type="match status" value="1"/>
</dbReference>
<dbReference type="Gene3D" id="2.115.10.20">
    <property type="entry name" value="Glycosyl hydrolase domain, family 43"/>
    <property type="match status" value="1"/>
</dbReference>
<protein>
    <recommendedName>
        <fullName evidence="3">Glycosyl hydrolase family 32 N-terminal domain-containing protein</fullName>
    </recommendedName>
</protein>
<dbReference type="Proteomes" id="UP000250369">
    <property type="component" value="Unassembled WGS sequence"/>
</dbReference>
<keyword evidence="2" id="KW-1185">Reference proteome</keyword>
<dbReference type="EMBL" id="QMFB01000009">
    <property type="protein sequence ID" value="RAV20179.1"/>
    <property type="molecule type" value="Genomic_DNA"/>
</dbReference>
<gene>
    <name evidence="1" type="ORF">DQG23_17085</name>
</gene>
<name>A0A329MK01_9BACL</name>
<dbReference type="InterPro" id="IPR023296">
    <property type="entry name" value="Glyco_hydro_beta-prop_sf"/>
</dbReference>
<evidence type="ECO:0008006" key="3">
    <source>
        <dbReference type="Google" id="ProtNLM"/>
    </source>
</evidence>
<sequence>MANKRPAPLTIGQRVEMFVDDFLIGAMHNASLKMNPPQKRETALKIDRPWEGLASGIYSCVFKANDKYRMYYRATFPNTLTDKSEGQACCYAESTDGIHWERPHIGLHEFEGSTDNNIVVVGSIAHNFSPFLDTNPNCPPDEKYKAVAGYAPEGLFAFKSPDGIHFTPYQEEPIIKKGAFDSHNLVFWDAEAQHYKCYSRYFASPAEPNIQAPEDSAIFMGVRAIQLSISEDFINWSSPQPNQYKHNAPLEHFYTNATIPCPGAEHIYMSFPMRFMPERQKVEGYFKVGVSDNVMMSSRDGELWDRTFMEAWMRPGLDRRNWTQRSLMPAWGILETEGDEFSMYINEHYQWDDSFVTRVTVPRFRFASVNADYKGGVMTTKRFVAEGNRLILNYSTSAPGSIRVGLIDQDGWPIPHFSTEDCDVIYGDELEREVSWRGSSDLSPFRGKTIRLKFELKDADLYALQFAD</sequence>